<gene>
    <name evidence="2" type="ordered locus">Bresu_1215</name>
</gene>
<dbReference type="OrthoDB" id="7476630at2"/>
<dbReference type="AlphaFoldDB" id="D9QF42"/>
<dbReference type="InterPro" id="IPR045599">
    <property type="entry name" value="DUF6456"/>
</dbReference>
<name>D9QF42_BRESC</name>
<dbReference type="EMBL" id="CP002102">
    <property type="protein sequence ID" value="ADL00527.1"/>
    <property type="molecule type" value="Genomic_DNA"/>
</dbReference>
<dbReference type="HOGENOM" id="CLU_099354_0_0_5"/>
<evidence type="ECO:0000313" key="3">
    <source>
        <dbReference type="Proteomes" id="UP000002696"/>
    </source>
</evidence>
<dbReference type="eggNOG" id="COG0583">
    <property type="taxonomic scope" value="Bacteria"/>
</dbReference>
<feature type="domain" description="DUF6456" evidence="1">
    <location>
        <begin position="113"/>
        <end position="246"/>
    </location>
</feature>
<dbReference type="Pfam" id="PF20057">
    <property type="entry name" value="DUF6456"/>
    <property type="match status" value="1"/>
</dbReference>
<organism evidence="2 3">
    <name type="scientific">Brevundimonas subvibrioides (strain ATCC 15264 / DSM 4735 / LMG 14903 / NBRC 16000 / CB 81)</name>
    <name type="common">Caulobacter subvibrioides</name>
    <dbReference type="NCBI Taxonomy" id="633149"/>
    <lineage>
        <taxon>Bacteria</taxon>
        <taxon>Pseudomonadati</taxon>
        <taxon>Pseudomonadota</taxon>
        <taxon>Alphaproteobacteria</taxon>
        <taxon>Caulobacterales</taxon>
        <taxon>Caulobacteraceae</taxon>
        <taxon>Brevundimonas</taxon>
    </lineage>
</organism>
<sequence length="248" mass="26536">MSGGRQETVSGDSALVARARRILARPGAWLGEIAPGRYGLRLTADRRTRPILMLEEAAFRALVEVPGLRARPGGGWTARRVQAAPTPAPPAVPGRIVGERAVMATDGRLLTFRANLTESPIAWLARRKDSEGRPWLSPAELAAALRLRADAELARSGPSLTMRWDALPRARGGSAARMEPGDRVLAAGGRVARALDACGPRCRAFVEQACIHDTALQAAERALGVPRREGKWLLKAGLQALAKHYGIG</sequence>
<dbReference type="KEGG" id="bsb:Bresu_1215"/>
<reference evidence="3" key="1">
    <citation type="journal article" date="2011" name="J. Bacteriol.">
        <title>Genome sequences of eight morphologically diverse alphaproteobacteria.</title>
        <authorList>
            <consortium name="US DOE Joint Genome Institute"/>
            <person name="Brown P.J."/>
            <person name="Kysela D.T."/>
            <person name="Buechlein A."/>
            <person name="Hemmerich C."/>
            <person name="Brun Y.V."/>
        </authorList>
    </citation>
    <scope>NUCLEOTIDE SEQUENCE [LARGE SCALE GENOMIC DNA]</scope>
    <source>
        <strain evidence="3">ATCC 15264 / DSM 4735 / LMG 14903 / NBRC 16000 / CB 81</strain>
    </source>
</reference>
<dbReference type="InParanoid" id="D9QF42"/>
<accession>D9QF42</accession>
<dbReference type="BioCyc" id="BSUB633149:G1GM8-1211-MONOMER"/>
<evidence type="ECO:0000259" key="1">
    <source>
        <dbReference type="Pfam" id="PF20057"/>
    </source>
</evidence>
<evidence type="ECO:0000313" key="2">
    <source>
        <dbReference type="EMBL" id="ADL00527.1"/>
    </source>
</evidence>
<protein>
    <recommendedName>
        <fullName evidence="1">DUF6456 domain-containing protein</fullName>
    </recommendedName>
</protein>
<proteinExistence type="predicted"/>
<dbReference type="Proteomes" id="UP000002696">
    <property type="component" value="Chromosome"/>
</dbReference>
<dbReference type="RefSeq" id="WP_013268630.1">
    <property type="nucleotide sequence ID" value="NC_014375.1"/>
</dbReference>
<dbReference type="STRING" id="633149.Bresu_1215"/>
<keyword evidence="3" id="KW-1185">Reference proteome</keyword>